<keyword evidence="2" id="KW-1185">Reference proteome</keyword>
<evidence type="ECO:0000313" key="2">
    <source>
        <dbReference type="Proteomes" id="UP000003340"/>
    </source>
</evidence>
<sequence length="43" mass="4984">MAAFAVPERERLHQTRQFITNQSATKFTVKSSATADGQRRFWL</sequence>
<reference evidence="1 2" key="1">
    <citation type="submission" date="2009-01" db="EMBL/GenBank/DDBJ databases">
        <authorList>
            <person name="Fulton L."/>
            <person name="Clifton S."/>
            <person name="Fulton B."/>
            <person name="Xu J."/>
            <person name="Minx P."/>
            <person name="Pepin K.H."/>
            <person name="Johnson M."/>
            <person name="Bhonagiri V."/>
            <person name="Nash W.E."/>
            <person name="Mardis E.R."/>
            <person name="Wilson R.K."/>
        </authorList>
    </citation>
    <scope>NUCLEOTIDE SEQUENCE [LARGE SCALE GENOMIC DNA]</scope>
    <source>
        <strain evidence="1 2">DSM 5476</strain>
    </source>
</reference>
<name>C0EI52_9FIRM</name>
<dbReference type="AlphaFoldDB" id="C0EI52"/>
<dbReference type="STRING" id="537013.CLOSTMETH_03547"/>
<protein>
    <submittedName>
        <fullName evidence="1">Uncharacterized protein</fullName>
    </submittedName>
</protein>
<proteinExistence type="predicted"/>
<reference evidence="1 2" key="2">
    <citation type="submission" date="2009-02" db="EMBL/GenBank/DDBJ databases">
        <title>Draft genome sequence of Clostridium methylpentosum (DSM 5476).</title>
        <authorList>
            <person name="Sudarsanam P."/>
            <person name="Ley R."/>
            <person name="Guruge J."/>
            <person name="Turnbaugh P.J."/>
            <person name="Mahowald M."/>
            <person name="Liep D."/>
            <person name="Gordon J."/>
        </authorList>
    </citation>
    <scope>NUCLEOTIDE SEQUENCE [LARGE SCALE GENOMIC DNA]</scope>
    <source>
        <strain evidence="1 2">DSM 5476</strain>
    </source>
</reference>
<dbReference type="EMBL" id="ACEC01000124">
    <property type="protein sequence ID" value="EEG28860.1"/>
    <property type="molecule type" value="Genomic_DNA"/>
</dbReference>
<gene>
    <name evidence="1" type="ORF">CLOSTMETH_03547</name>
</gene>
<organism evidence="1 2">
    <name type="scientific">[Clostridium] methylpentosum DSM 5476</name>
    <dbReference type="NCBI Taxonomy" id="537013"/>
    <lineage>
        <taxon>Bacteria</taxon>
        <taxon>Bacillati</taxon>
        <taxon>Bacillota</taxon>
        <taxon>Clostridia</taxon>
        <taxon>Eubacteriales</taxon>
        <taxon>Oscillospiraceae</taxon>
        <taxon>Oscillospiraceae incertae sedis</taxon>
    </lineage>
</organism>
<accession>C0EI52</accession>
<comment type="caution">
    <text evidence="1">The sequence shown here is derived from an EMBL/GenBank/DDBJ whole genome shotgun (WGS) entry which is preliminary data.</text>
</comment>
<dbReference type="HOGENOM" id="CLU_3231844_0_0_9"/>
<evidence type="ECO:0000313" key="1">
    <source>
        <dbReference type="EMBL" id="EEG28860.1"/>
    </source>
</evidence>
<dbReference type="Proteomes" id="UP000003340">
    <property type="component" value="Unassembled WGS sequence"/>
</dbReference>